<proteinExistence type="predicted"/>
<dbReference type="Proteomes" id="UP000509345">
    <property type="component" value="Chromosome"/>
</dbReference>
<dbReference type="RefSeq" id="WP_176143188.1">
    <property type="nucleotide sequence ID" value="NZ_CP054926.1"/>
</dbReference>
<reference evidence="1 2" key="1">
    <citation type="submission" date="2020-06" db="EMBL/GenBank/DDBJ databases">
        <title>Genome mining for natural products.</title>
        <authorList>
            <person name="Zhang B."/>
            <person name="Shi J."/>
            <person name="Ge H."/>
        </authorList>
    </citation>
    <scope>NUCLEOTIDE SEQUENCE [LARGE SCALE GENOMIC DNA]</scope>
    <source>
        <strain evidence="1 2">NA06532</strain>
    </source>
</reference>
<name>A0A7H8MHP9_STRMI</name>
<sequence length="123" mass="13478">MTDRTLTPGPMSVLVDDVRDHGYAIVQTRIERAPAQYRATLCTDLGGCDQAATLLTLAVDEVIEDETSAGLSFARRGGAIIRIPVCDEHRVEASHELFYVLTGKARPDGIRAFDLPGQHINWT</sequence>
<gene>
    <name evidence="1" type="ORF">HUT09_03630</name>
</gene>
<dbReference type="EMBL" id="CP054926">
    <property type="protein sequence ID" value="QKW41718.1"/>
    <property type="molecule type" value="Genomic_DNA"/>
</dbReference>
<dbReference type="GeneID" id="87630283"/>
<protein>
    <submittedName>
        <fullName evidence="1">Uncharacterized protein</fullName>
    </submittedName>
</protein>
<dbReference type="AlphaFoldDB" id="A0A7H8MHP9"/>
<organism evidence="1 2">
    <name type="scientific">Streptomyces microflavus</name>
    <name type="common">Streptomyces lipmanii</name>
    <dbReference type="NCBI Taxonomy" id="1919"/>
    <lineage>
        <taxon>Bacteria</taxon>
        <taxon>Bacillati</taxon>
        <taxon>Actinomycetota</taxon>
        <taxon>Actinomycetes</taxon>
        <taxon>Kitasatosporales</taxon>
        <taxon>Streptomycetaceae</taxon>
        <taxon>Streptomyces</taxon>
    </lineage>
</organism>
<evidence type="ECO:0000313" key="1">
    <source>
        <dbReference type="EMBL" id="QKW41718.1"/>
    </source>
</evidence>
<accession>A0A7H8MHP9</accession>
<evidence type="ECO:0000313" key="2">
    <source>
        <dbReference type="Proteomes" id="UP000509345"/>
    </source>
</evidence>